<dbReference type="InterPro" id="IPR015020">
    <property type="entry name" value="Rv2525c-like_Glyco_Hydro-like"/>
</dbReference>
<keyword evidence="3" id="KW-1185">Reference proteome</keyword>
<dbReference type="RefSeq" id="WP_261755869.1">
    <property type="nucleotide sequence ID" value="NZ_CP104562.2"/>
</dbReference>
<dbReference type="EMBL" id="CP104562">
    <property type="protein sequence ID" value="UXH76137.1"/>
    <property type="molecule type" value="Genomic_DNA"/>
</dbReference>
<organism evidence="2 3">
    <name type="scientific">Roseateles amylovorans</name>
    <dbReference type="NCBI Taxonomy" id="2978473"/>
    <lineage>
        <taxon>Bacteria</taxon>
        <taxon>Pseudomonadati</taxon>
        <taxon>Pseudomonadota</taxon>
        <taxon>Betaproteobacteria</taxon>
        <taxon>Burkholderiales</taxon>
        <taxon>Sphaerotilaceae</taxon>
        <taxon>Roseateles</taxon>
    </lineage>
</organism>
<reference evidence="2" key="1">
    <citation type="submission" date="2022-10" db="EMBL/GenBank/DDBJ databases">
        <title>Characterization and whole genome sequencing of a new Roseateles species, isolated from fresh water.</title>
        <authorList>
            <person name="Guliayeva D.Y."/>
            <person name="Akhremchuk A.E."/>
            <person name="Sikolenko M.A."/>
            <person name="Valentovich L.N."/>
            <person name="Sidarenka A.V."/>
        </authorList>
    </citation>
    <scope>NUCLEOTIDE SEQUENCE</scope>
    <source>
        <strain evidence="2">BIM B-1768</strain>
    </source>
</reference>
<evidence type="ECO:0000313" key="2">
    <source>
        <dbReference type="EMBL" id="UXH76137.1"/>
    </source>
</evidence>
<proteinExistence type="predicted"/>
<accession>A0ABY6ASZ4</accession>
<evidence type="ECO:0000259" key="1">
    <source>
        <dbReference type="Pfam" id="PF08924"/>
    </source>
</evidence>
<dbReference type="Gene3D" id="3.20.20.80">
    <property type="entry name" value="Glycosidases"/>
    <property type="match status" value="1"/>
</dbReference>
<gene>
    <name evidence="2" type="ORF">N4261_13750</name>
</gene>
<dbReference type="Pfam" id="PF08924">
    <property type="entry name" value="Rv2525c_GlyHyd-like"/>
    <property type="match status" value="1"/>
</dbReference>
<feature type="domain" description="Rv2525c-like glycoside hydrolase-like" evidence="1">
    <location>
        <begin position="48"/>
        <end position="164"/>
    </location>
</feature>
<name>A0ABY6ASZ4_9BURK</name>
<protein>
    <submittedName>
        <fullName evidence="2">DUF1906 domain-containing protein</fullName>
    </submittedName>
</protein>
<evidence type="ECO:0000313" key="3">
    <source>
        <dbReference type="Proteomes" id="UP001064933"/>
    </source>
</evidence>
<dbReference type="SUPFAM" id="SSF51445">
    <property type="entry name" value="(Trans)glycosidases"/>
    <property type="match status" value="1"/>
</dbReference>
<sequence length="228" mass="24177">MTYFAGIDTDQFPGLAALSWLKTQTPLAWCAYYLAPAPSHGDRSWCGQRAALLAQGWGVLPVFLGQQTVGPGSHQVNGPQGAVDGKLAVQLAQKEGFSAGATVILDWEDGSAPSPSALDYMRTWMLTVSAGGYQPGLYCSHVLAPSLVAAVAPNPPLPPPPVWAWRVSETAPHPFAGDLRQLDPIDPGHCGYPDAAIWQFEQNATLSLPGTPCDGLCVDLSWSLESQP</sequence>
<dbReference type="Proteomes" id="UP001064933">
    <property type="component" value="Chromosome"/>
</dbReference>
<dbReference type="InterPro" id="IPR017853">
    <property type="entry name" value="GH"/>
</dbReference>